<sequence length="348" mass="38034">MRRSAGAGSARREKTCYPRLEFVSQSIREAVCGAVDDSTIVVADSHNFPIVRGLGETVLVAEPHVDTVNDIRTGYRYEKVIAVGGCSVLDVGRACAQPGALTVFPSILSHSCLSTDRSVLIRDGVRTSSRTVAPVVTVISKPSVQAAHRGQGVKWTTSGLGDLFSSFSASIEWQWPSGADDRNHLSPIEVTARVPVVRAAAEWVLGSPGRAGDLDLWSLARYSHESSLEVLRLGHTRLNAASEHQLCYRLQERYPYPADRATHGRLVSIGTLLVCAMFSRSSSEHDFYRSIRRLYEKSGLPSDYGGLNRIGVQREHILRGLDDLSGTDCLLGRLYRRYGSGMADDVFG</sequence>
<dbReference type="SUPFAM" id="SSF56796">
    <property type="entry name" value="Dehydroquinate synthase-like"/>
    <property type="match status" value="1"/>
</dbReference>
<proteinExistence type="predicted"/>
<protein>
    <recommendedName>
        <fullName evidence="3">Iron-containing alcohol dehydrogenase</fullName>
    </recommendedName>
</protein>
<dbReference type="Proteomes" id="UP000245051">
    <property type="component" value="Chromosome"/>
</dbReference>
<gene>
    <name evidence="1" type="ORF">DDQ41_14995</name>
</gene>
<name>A0ABN5KN06_9ACTN</name>
<dbReference type="EMBL" id="CP029254">
    <property type="protein sequence ID" value="AWK09990.1"/>
    <property type="molecule type" value="Genomic_DNA"/>
</dbReference>
<evidence type="ECO:0000313" key="1">
    <source>
        <dbReference type="EMBL" id="AWK09990.1"/>
    </source>
</evidence>
<evidence type="ECO:0000313" key="2">
    <source>
        <dbReference type="Proteomes" id="UP000245051"/>
    </source>
</evidence>
<accession>A0ABN5KN06</accession>
<dbReference type="Gene3D" id="1.20.1090.10">
    <property type="entry name" value="Dehydroquinate synthase-like - alpha domain"/>
    <property type="match status" value="1"/>
</dbReference>
<reference evidence="1 2" key="1">
    <citation type="submission" date="2018-05" db="EMBL/GenBank/DDBJ databases">
        <title>Complete genome sequence of the Type Strain of Streptomyces spongiicola HNM0071, the producer of staurosporine.</title>
        <authorList>
            <person name="Zhou S."/>
            <person name="Huang X."/>
        </authorList>
    </citation>
    <scope>NUCLEOTIDE SEQUENCE [LARGE SCALE GENOMIC DNA]</scope>
    <source>
        <strain evidence="1 2">HNM0071</strain>
    </source>
</reference>
<evidence type="ECO:0008006" key="3">
    <source>
        <dbReference type="Google" id="ProtNLM"/>
    </source>
</evidence>
<organism evidence="1 2">
    <name type="scientific">Streptomyces spongiicola</name>
    <dbReference type="NCBI Taxonomy" id="1690221"/>
    <lineage>
        <taxon>Bacteria</taxon>
        <taxon>Bacillati</taxon>
        <taxon>Actinomycetota</taxon>
        <taxon>Actinomycetes</taxon>
        <taxon>Kitasatosporales</taxon>
        <taxon>Streptomycetaceae</taxon>
        <taxon>Streptomyces</taxon>
    </lineage>
</organism>
<keyword evidence="2" id="KW-1185">Reference proteome</keyword>